<dbReference type="Proteomes" id="UP000654345">
    <property type="component" value="Unassembled WGS sequence"/>
</dbReference>
<dbReference type="InterPro" id="IPR046489">
    <property type="entry name" value="DUF6582"/>
</dbReference>
<sequence length="88" mass="10504">MSKLSDKDKENLPESAFAFPKERKEPLIDARHVQEAVARFNQVQGVSNEEREEAWHRIQKAAKKFDVDLRENDWHDLFEQNEREVPRD</sequence>
<reference evidence="2 3" key="1">
    <citation type="journal article" date="2021" name="Int. J. Syst. Evol. Microbiol.">
        <title>Reticulibacter mediterranei gen. nov., sp. nov., within the new family Reticulibacteraceae fam. nov., and Ktedonospora formicarum gen. nov., sp. nov., Ktedonobacter robiniae sp. nov., Dictyobacter formicarum sp. nov. and Dictyobacter arantiisoli sp. nov., belonging to the class Ktedonobacteria.</title>
        <authorList>
            <person name="Yabe S."/>
            <person name="Zheng Y."/>
            <person name="Wang C.M."/>
            <person name="Sakai Y."/>
            <person name="Abe K."/>
            <person name="Yokota A."/>
            <person name="Donadio S."/>
            <person name="Cavaletti L."/>
            <person name="Monciardini P."/>
        </authorList>
    </citation>
    <scope>NUCLEOTIDE SEQUENCE [LARGE SCALE GENOMIC DNA]</scope>
    <source>
        <strain evidence="2 3">SOSP1-30</strain>
    </source>
</reference>
<gene>
    <name evidence="2" type="ORF">KSB_03690</name>
</gene>
<dbReference type="Pfam" id="PF20223">
    <property type="entry name" value="DUF6582"/>
    <property type="match status" value="1"/>
</dbReference>
<feature type="compositionally biased region" description="Basic and acidic residues" evidence="1">
    <location>
        <begin position="1"/>
        <end position="12"/>
    </location>
</feature>
<accession>A0ABQ3UGR7</accession>
<comment type="caution">
    <text evidence="2">The sequence shown here is derived from an EMBL/GenBank/DDBJ whole genome shotgun (WGS) entry which is preliminary data.</text>
</comment>
<feature type="region of interest" description="Disordered" evidence="1">
    <location>
        <begin position="1"/>
        <end position="23"/>
    </location>
</feature>
<proteinExistence type="predicted"/>
<evidence type="ECO:0000313" key="3">
    <source>
        <dbReference type="Proteomes" id="UP000654345"/>
    </source>
</evidence>
<keyword evidence="3" id="KW-1185">Reference proteome</keyword>
<name>A0ABQ3UGR7_9CHLR</name>
<dbReference type="EMBL" id="BNJG01000001">
    <property type="protein sequence ID" value="GHO51894.1"/>
    <property type="molecule type" value="Genomic_DNA"/>
</dbReference>
<evidence type="ECO:0000313" key="2">
    <source>
        <dbReference type="EMBL" id="GHO51894.1"/>
    </source>
</evidence>
<organism evidence="2 3">
    <name type="scientific">Ktedonobacter robiniae</name>
    <dbReference type="NCBI Taxonomy" id="2778365"/>
    <lineage>
        <taxon>Bacteria</taxon>
        <taxon>Bacillati</taxon>
        <taxon>Chloroflexota</taxon>
        <taxon>Ktedonobacteria</taxon>
        <taxon>Ktedonobacterales</taxon>
        <taxon>Ktedonobacteraceae</taxon>
        <taxon>Ktedonobacter</taxon>
    </lineage>
</organism>
<protein>
    <submittedName>
        <fullName evidence="2">Uncharacterized protein</fullName>
    </submittedName>
</protein>
<dbReference type="RefSeq" id="WP_007909897.1">
    <property type="nucleotide sequence ID" value="NZ_BNJG01000001.1"/>
</dbReference>
<evidence type="ECO:0000256" key="1">
    <source>
        <dbReference type="SAM" id="MobiDB-lite"/>
    </source>
</evidence>